<reference evidence="9 10" key="1">
    <citation type="journal article" date="2015" name="Geomicrobiol. J.">
        <title>Caldisalinibacter kiritimatiensis gen. nov., sp. nov., a moderately thermohalophilic thiosulfate-reducing bacterium from a hypersaline microbial mat.</title>
        <authorList>
            <person name="Ben Hania W."/>
            <person name="Joseph M."/>
            <person name="Fiebig A."/>
            <person name="Bunk B."/>
            <person name="Klenk H.-P."/>
            <person name="Fardeau M.-L."/>
            <person name="Spring S."/>
        </authorList>
    </citation>
    <scope>NUCLEOTIDE SEQUENCE [LARGE SCALE GENOMIC DNA]</scope>
    <source>
        <strain evidence="9 10">L21-TH-D2</strain>
    </source>
</reference>
<gene>
    <name evidence="9" type="ORF">L21TH_2053</name>
</gene>
<keyword evidence="2 7" id="KW-0813">Transport</keyword>
<proteinExistence type="inferred from homology"/>
<dbReference type="OrthoDB" id="308958at2"/>
<dbReference type="PANTHER" id="PTHR30151">
    <property type="entry name" value="ALKANE SULFONATE ABC TRANSPORTER-RELATED, MEMBRANE SUBUNIT"/>
    <property type="match status" value="1"/>
</dbReference>
<protein>
    <submittedName>
        <fullName evidence="9">Binding-protein-dependent transport systems inner membrane component</fullName>
    </submittedName>
</protein>
<keyword evidence="10" id="KW-1185">Reference proteome</keyword>
<organism evidence="9 10">
    <name type="scientific">Caldisalinibacter kiritimatiensis</name>
    <dbReference type="NCBI Taxonomy" id="1304284"/>
    <lineage>
        <taxon>Bacteria</taxon>
        <taxon>Bacillati</taxon>
        <taxon>Bacillota</taxon>
        <taxon>Tissierellia</taxon>
        <taxon>Tissierellales</taxon>
        <taxon>Thermohalobacteraceae</taxon>
        <taxon>Caldisalinibacter</taxon>
    </lineage>
</organism>
<comment type="subcellular location">
    <subcellularLocation>
        <location evidence="1 7">Cell membrane</location>
        <topology evidence="1 7">Multi-pass membrane protein</topology>
    </subcellularLocation>
</comment>
<dbReference type="EMBL" id="ARZA01000227">
    <property type="protein sequence ID" value="EOC99901.1"/>
    <property type="molecule type" value="Genomic_DNA"/>
</dbReference>
<dbReference type="AlphaFoldDB" id="R1ATE6"/>
<dbReference type="SUPFAM" id="SSF161098">
    <property type="entry name" value="MetI-like"/>
    <property type="match status" value="1"/>
</dbReference>
<feature type="transmembrane region" description="Helical" evidence="7">
    <location>
        <begin position="93"/>
        <end position="113"/>
    </location>
</feature>
<feature type="domain" description="ABC transmembrane type-1" evidence="8">
    <location>
        <begin position="55"/>
        <end position="235"/>
    </location>
</feature>
<feature type="transmembrane region" description="Helical" evidence="7">
    <location>
        <begin position="217"/>
        <end position="238"/>
    </location>
</feature>
<evidence type="ECO:0000313" key="10">
    <source>
        <dbReference type="Proteomes" id="UP000013378"/>
    </source>
</evidence>
<dbReference type="RefSeq" id="WP_006315477.1">
    <property type="nucleotide sequence ID" value="NZ_ARZA01000227.1"/>
</dbReference>
<dbReference type="STRING" id="1304284.L21TH_2053"/>
<evidence type="ECO:0000256" key="4">
    <source>
        <dbReference type="ARBA" id="ARBA00022692"/>
    </source>
</evidence>
<feature type="transmembrane region" description="Helical" evidence="7">
    <location>
        <begin position="119"/>
        <end position="140"/>
    </location>
</feature>
<dbReference type="GO" id="GO:0005886">
    <property type="term" value="C:plasma membrane"/>
    <property type="evidence" value="ECO:0007669"/>
    <property type="project" value="UniProtKB-SubCell"/>
</dbReference>
<keyword evidence="6 7" id="KW-0472">Membrane</keyword>
<sequence length="257" mass="29322">MILKDKRIQMVSLVIILAIWQLLSYIYPPIIIPSLTEVFKIMISYITDNTFILDLSLTIFRGISAYFIAMILGIGIGIILYSNKVLNKIFYPYVVVFQSVPRISWILLAMMWFSLNSQIVIFIIIITILPIIILNTLEGLNNIDNELMEMAAVFKIRRKKVIKDIYLPSVVPYILAGAKVALGITWKTVIMAELLTVQTGIGARMSYARDSLATDHILALTVYIVLIGYLFQFILTRVSNYVGRWKKNEGNTVKKYN</sequence>
<dbReference type="Gene3D" id="1.10.3720.10">
    <property type="entry name" value="MetI-like"/>
    <property type="match status" value="1"/>
</dbReference>
<name>R1ATE6_9FIRM</name>
<dbReference type="PANTHER" id="PTHR30151:SF0">
    <property type="entry name" value="ABC TRANSPORTER PERMEASE PROTEIN MJ0413-RELATED"/>
    <property type="match status" value="1"/>
</dbReference>
<feature type="transmembrane region" description="Helical" evidence="7">
    <location>
        <begin position="165"/>
        <end position="186"/>
    </location>
</feature>
<evidence type="ECO:0000259" key="8">
    <source>
        <dbReference type="PROSITE" id="PS50928"/>
    </source>
</evidence>
<dbReference type="InterPro" id="IPR035906">
    <property type="entry name" value="MetI-like_sf"/>
</dbReference>
<dbReference type="PROSITE" id="PS50928">
    <property type="entry name" value="ABC_TM1"/>
    <property type="match status" value="1"/>
</dbReference>
<evidence type="ECO:0000313" key="9">
    <source>
        <dbReference type="EMBL" id="EOC99901.1"/>
    </source>
</evidence>
<dbReference type="CDD" id="cd06261">
    <property type="entry name" value="TM_PBP2"/>
    <property type="match status" value="1"/>
</dbReference>
<feature type="transmembrane region" description="Helical" evidence="7">
    <location>
        <begin position="63"/>
        <end position="81"/>
    </location>
</feature>
<keyword evidence="5 7" id="KW-1133">Transmembrane helix</keyword>
<dbReference type="InterPro" id="IPR000515">
    <property type="entry name" value="MetI-like"/>
</dbReference>
<feature type="transmembrane region" description="Helical" evidence="7">
    <location>
        <begin position="12"/>
        <end position="32"/>
    </location>
</feature>
<evidence type="ECO:0000256" key="7">
    <source>
        <dbReference type="RuleBase" id="RU363032"/>
    </source>
</evidence>
<dbReference type="Pfam" id="PF00528">
    <property type="entry name" value="BPD_transp_1"/>
    <property type="match status" value="1"/>
</dbReference>
<evidence type="ECO:0000256" key="1">
    <source>
        <dbReference type="ARBA" id="ARBA00004651"/>
    </source>
</evidence>
<dbReference type="eggNOG" id="COG0600">
    <property type="taxonomic scope" value="Bacteria"/>
</dbReference>
<keyword evidence="3" id="KW-1003">Cell membrane</keyword>
<evidence type="ECO:0000256" key="2">
    <source>
        <dbReference type="ARBA" id="ARBA00022448"/>
    </source>
</evidence>
<accession>R1ATE6</accession>
<dbReference type="GO" id="GO:0055085">
    <property type="term" value="P:transmembrane transport"/>
    <property type="evidence" value="ECO:0007669"/>
    <property type="project" value="InterPro"/>
</dbReference>
<evidence type="ECO:0000256" key="5">
    <source>
        <dbReference type="ARBA" id="ARBA00022989"/>
    </source>
</evidence>
<comment type="caution">
    <text evidence="9">The sequence shown here is derived from an EMBL/GenBank/DDBJ whole genome shotgun (WGS) entry which is preliminary data.</text>
</comment>
<comment type="similarity">
    <text evidence="7">Belongs to the binding-protein-dependent transport system permease family.</text>
</comment>
<evidence type="ECO:0000256" key="6">
    <source>
        <dbReference type="ARBA" id="ARBA00023136"/>
    </source>
</evidence>
<evidence type="ECO:0000256" key="3">
    <source>
        <dbReference type="ARBA" id="ARBA00022475"/>
    </source>
</evidence>
<dbReference type="Proteomes" id="UP000013378">
    <property type="component" value="Unassembled WGS sequence"/>
</dbReference>
<keyword evidence="4 7" id="KW-0812">Transmembrane</keyword>